<proteinExistence type="predicted"/>
<dbReference type="InterPro" id="IPR055773">
    <property type="entry name" value="DUF7349"/>
</dbReference>
<dbReference type="EMBL" id="KJ489402">
    <property type="protein sequence ID" value="AIF71948.1"/>
    <property type="molecule type" value="Genomic_DNA"/>
</dbReference>
<accession>A0A075LYK3</accession>
<feature type="region of interest" description="Disordered" evidence="1">
    <location>
        <begin position="47"/>
        <end position="76"/>
    </location>
</feature>
<dbReference type="Pfam" id="PF24040">
    <property type="entry name" value="DUF7349"/>
    <property type="match status" value="1"/>
</dbReference>
<protein>
    <recommendedName>
        <fullName evidence="2">DUF7349 domain-containing protein</fullName>
    </recommendedName>
</protein>
<evidence type="ECO:0000313" key="3">
    <source>
        <dbReference type="EMBL" id="AIF71948.1"/>
    </source>
</evidence>
<evidence type="ECO:0000259" key="2">
    <source>
        <dbReference type="Pfam" id="PF24040"/>
    </source>
</evidence>
<keyword evidence="4" id="KW-1185">Reference proteome</keyword>
<evidence type="ECO:0000256" key="1">
    <source>
        <dbReference type="SAM" id="MobiDB-lite"/>
    </source>
</evidence>
<dbReference type="GeneID" id="20283059"/>
<sequence>MLVNEQLAGKTVASAFGDITFNEKGEAVEIKPEVEKALAHVQGFTLVEEKPEPKKEAPAKKSAPKKAAPKADKEEK</sequence>
<organism evidence="3 4">
    <name type="scientific">Bacillus phage Riley</name>
    <dbReference type="NCBI Taxonomy" id="1486662"/>
    <lineage>
        <taxon>Viruses</taxon>
        <taxon>Duplodnaviria</taxon>
        <taxon>Heunggongvirae</taxon>
        <taxon>Uroviricota</taxon>
        <taxon>Caudoviricetes</taxon>
        <taxon>Herelleviridae</taxon>
        <taxon>Bastillevirinae</taxon>
        <taxon>Bequatrovirus</taxon>
        <taxon>Bequatrovirus riley</taxon>
    </lineage>
</organism>
<dbReference type="KEGG" id="vg:20283059"/>
<reference evidence="3 4" key="2">
    <citation type="journal article" date="2016" name="Virology (Lond)">
        <title>Genomic characterization and comparison of seven Myoviridae bacteriophage infecting Bacillus thuringiensis.</title>
        <authorList>
            <person name="Sauder A.B."/>
            <person name="Quinn M.R."/>
            <person name="Brouillette A."/>
            <person name="Caruso S."/>
            <person name="Cresawn S."/>
            <person name="Erill I."/>
            <person name="Lewis L."/>
            <person name="Loesser-Casey K."/>
            <person name="Pate M."/>
            <person name="Scott C."/>
            <person name="Stockwell S."/>
            <person name="Temple L."/>
        </authorList>
    </citation>
    <scope>NUCLEOTIDE SEQUENCE [LARGE SCALE GENOMIC DNA]</scope>
</reference>
<dbReference type="RefSeq" id="YP_009055837.1">
    <property type="nucleotide sequence ID" value="NC_024788.1"/>
</dbReference>
<dbReference type="Proteomes" id="UP000028561">
    <property type="component" value="Segment"/>
</dbReference>
<reference evidence="4" key="1">
    <citation type="submission" date="2014-09" db="EMBL/GenBank/DDBJ databases">
        <title>Genomic characterization and comparison of seven Myoviridae bacteriophage infecting Bacillus thuringiensis.</title>
        <authorList>
            <person name="Sauder A.B."/>
            <person name="McKenzie Q.R."/>
            <person name="Temple L.M."/>
            <person name="Alexis B.K."/>
            <person name="Al-Atrache Z."/>
            <person name="Lewis L.O."/>
            <person name="Loesser-Casey K.E."/>
            <person name="Mitchell K.J."/>
        </authorList>
    </citation>
    <scope>NUCLEOTIDE SEQUENCE [LARGE SCALE GENOMIC DNA]</scope>
</reference>
<feature type="compositionally biased region" description="Basic and acidic residues" evidence="1">
    <location>
        <begin position="47"/>
        <end position="59"/>
    </location>
</feature>
<feature type="domain" description="DUF7349" evidence="2">
    <location>
        <begin position="4"/>
        <end position="53"/>
    </location>
</feature>
<name>A0A075LYK3_9CAUD</name>
<evidence type="ECO:0000313" key="4">
    <source>
        <dbReference type="Proteomes" id="UP000028561"/>
    </source>
</evidence>